<dbReference type="Pfam" id="PF03061">
    <property type="entry name" value="4HBT"/>
    <property type="match status" value="1"/>
</dbReference>
<comment type="similarity">
    <text evidence="1">Belongs to the thioesterase PaaI family.</text>
</comment>
<keyword evidence="2" id="KW-0378">Hydrolase</keyword>
<evidence type="ECO:0000313" key="5">
    <source>
        <dbReference type="Proteomes" id="UP000182229"/>
    </source>
</evidence>
<evidence type="ECO:0000256" key="1">
    <source>
        <dbReference type="ARBA" id="ARBA00008324"/>
    </source>
</evidence>
<comment type="caution">
    <text evidence="4">The sequence shown here is derived from an EMBL/GenBank/DDBJ whole genome shotgun (WGS) entry which is preliminary data.</text>
</comment>
<dbReference type="PANTHER" id="PTHR21660">
    <property type="entry name" value="THIOESTERASE SUPERFAMILY MEMBER-RELATED"/>
    <property type="match status" value="1"/>
</dbReference>
<evidence type="ECO:0000256" key="2">
    <source>
        <dbReference type="ARBA" id="ARBA00022801"/>
    </source>
</evidence>
<accession>A0A1L9B6Z1</accession>
<proteinExistence type="inferred from homology"/>
<dbReference type="STRING" id="83449.BON30_22935"/>
<dbReference type="RefSeq" id="WP_071900535.1">
    <property type="nucleotide sequence ID" value="NZ_MPIN01000006.1"/>
</dbReference>
<dbReference type="InterPro" id="IPR029069">
    <property type="entry name" value="HotDog_dom_sf"/>
</dbReference>
<dbReference type="SUPFAM" id="SSF54637">
    <property type="entry name" value="Thioesterase/thiol ester dehydrase-isomerase"/>
    <property type="match status" value="1"/>
</dbReference>
<gene>
    <name evidence="4" type="ORF">BON30_22935</name>
</gene>
<dbReference type="GO" id="GO:0047617">
    <property type="term" value="F:fatty acyl-CoA hydrolase activity"/>
    <property type="evidence" value="ECO:0007669"/>
    <property type="project" value="InterPro"/>
</dbReference>
<keyword evidence="5" id="KW-1185">Reference proteome</keyword>
<sequence length="144" mass="15899">MTSESPNALYFASLRRLFERTPALSFVKQTLEELAPGQARLALEPDDRYNNGAGCIHGGIIATVLDGVGWFACATRSEGYWLVTAEFKVNFLEVASHERVIATGELLKKGSELFHARMDARTEGGRHVASALATYTLLPRKFRP</sequence>
<dbReference type="Gene3D" id="3.10.129.10">
    <property type="entry name" value="Hotdog Thioesterase"/>
    <property type="match status" value="1"/>
</dbReference>
<protein>
    <recommendedName>
        <fullName evidence="3">Thioesterase domain-containing protein</fullName>
    </recommendedName>
</protein>
<dbReference type="NCBIfam" id="TIGR00369">
    <property type="entry name" value="unchar_dom_1"/>
    <property type="match status" value="1"/>
</dbReference>
<reference evidence="5" key="1">
    <citation type="submission" date="2016-11" db="EMBL/GenBank/DDBJ databases">
        <authorList>
            <person name="Shukria A."/>
            <person name="Stevens D.C."/>
        </authorList>
    </citation>
    <scope>NUCLEOTIDE SEQUENCE [LARGE SCALE GENOMIC DNA]</scope>
    <source>
        <strain evidence="5">Cbfe23</strain>
    </source>
</reference>
<feature type="domain" description="Thioesterase" evidence="3">
    <location>
        <begin position="54"/>
        <end position="127"/>
    </location>
</feature>
<dbReference type="InterPro" id="IPR006683">
    <property type="entry name" value="Thioestr_dom"/>
</dbReference>
<dbReference type="Proteomes" id="UP000182229">
    <property type="component" value="Unassembled WGS sequence"/>
</dbReference>
<dbReference type="AlphaFoldDB" id="A0A1L9B6Z1"/>
<evidence type="ECO:0000259" key="3">
    <source>
        <dbReference type="Pfam" id="PF03061"/>
    </source>
</evidence>
<dbReference type="InterPro" id="IPR039298">
    <property type="entry name" value="ACOT13"/>
</dbReference>
<dbReference type="CDD" id="cd03443">
    <property type="entry name" value="PaaI_thioesterase"/>
    <property type="match status" value="1"/>
</dbReference>
<evidence type="ECO:0000313" key="4">
    <source>
        <dbReference type="EMBL" id="OJH38028.1"/>
    </source>
</evidence>
<dbReference type="EMBL" id="MPIN01000006">
    <property type="protein sequence ID" value="OJH38028.1"/>
    <property type="molecule type" value="Genomic_DNA"/>
</dbReference>
<dbReference type="OrthoDB" id="9813282at2"/>
<name>A0A1L9B6Z1_9BACT</name>
<reference evidence="4 5" key="2">
    <citation type="submission" date="2016-12" db="EMBL/GenBank/DDBJ databases">
        <title>Draft Genome Sequence of Cystobacter ferrugineus Strain Cbfe23.</title>
        <authorList>
            <person name="Akbar S."/>
            <person name="Dowd S.E."/>
            <person name="Stevens D.C."/>
        </authorList>
    </citation>
    <scope>NUCLEOTIDE SEQUENCE [LARGE SCALE GENOMIC DNA]</scope>
    <source>
        <strain evidence="4 5">Cbfe23</strain>
    </source>
</reference>
<dbReference type="InterPro" id="IPR003736">
    <property type="entry name" value="PAAI_dom"/>
</dbReference>
<organism evidence="4 5">
    <name type="scientific">Cystobacter ferrugineus</name>
    <dbReference type="NCBI Taxonomy" id="83449"/>
    <lineage>
        <taxon>Bacteria</taxon>
        <taxon>Pseudomonadati</taxon>
        <taxon>Myxococcota</taxon>
        <taxon>Myxococcia</taxon>
        <taxon>Myxococcales</taxon>
        <taxon>Cystobacterineae</taxon>
        <taxon>Archangiaceae</taxon>
        <taxon>Cystobacter</taxon>
    </lineage>
</organism>
<dbReference type="PANTHER" id="PTHR21660:SF1">
    <property type="entry name" value="ACYL-COENZYME A THIOESTERASE 13"/>
    <property type="match status" value="1"/>
</dbReference>